<dbReference type="PRINTS" id="PR00095">
    <property type="entry name" value="ANTSNTHASEI"/>
</dbReference>
<sequence length="510" mass="54925">MSPRLRFSYRTLPFEVPGSLAVRLFSSSFGGDATPALTWLDSSSGPLRGDDGRFSILCNSDGPGAREFVYRGEGGFFDELASGLGADAGMELPEGWPCEFALGWVGAFGYELRHDVEPGLEAAPGLEAEAGQAPPRAALIYTTRALVIEHGVGLHLLTVVDESHPDSLAHADAQQHWVNWMQDELTRLQKRAPHQLQAPFDQATFTFRDSRQQYLANIQRCLEYIAAGDSYEVCLTNTATGPALTEVFTPLQSGRAQQQELTPEMSAYLRLREVSPVPYGCFARFPSAGASGKDLHIVSASPERFLRLAASGEVTAKPIKGTRDGRGVASPEKEREIARELAGNPKDRAENLMIVDLLRNDLGRVCAPGSVEVPRIFDVERYSHVFQLVSTVSGRLREGLAGRGAGAVELLRACFPGGSMTGAPKLRTMEIIEELEGTPRGFYSGAVGWMSATGAADLNIVIRTLVDDSARCSFGVGGAIVADSDPAAEWEEIVVKASALVEALGARVEE</sequence>
<comment type="caution">
    <text evidence="2">The sequence shown here is derived from an EMBL/GenBank/DDBJ whole genome shotgun (WGS) entry which is preliminary data.</text>
</comment>
<dbReference type="Gene3D" id="3.60.120.10">
    <property type="entry name" value="Anthranilate synthase"/>
    <property type="match status" value="1"/>
</dbReference>
<dbReference type="GO" id="GO:0046820">
    <property type="term" value="F:4-amino-4-deoxychorismate synthase activity"/>
    <property type="evidence" value="ECO:0007669"/>
    <property type="project" value="TreeGrafter"/>
</dbReference>
<evidence type="ECO:0000313" key="3">
    <source>
        <dbReference type="Proteomes" id="UP000824189"/>
    </source>
</evidence>
<dbReference type="Pfam" id="PF00425">
    <property type="entry name" value="Chorismate_bind"/>
    <property type="match status" value="1"/>
</dbReference>
<dbReference type="InterPro" id="IPR015890">
    <property type="entry name" value="Chorismate_C"/>
</dbReference>
<dbReference type="Proteomes" id="UP000824189">
    <property type="component" value="Unassembled WGS sequence"/>
</dbReference>
<proteinExistence type="predicted"/>
<name>A0A9D1S0I9_9CORY</name>
<evidence type="ECO:0000313" key="2">
    <source>
        <dbReference type="EMBL" id="HIW96052.1"/>
    </source>
</evidence>
<dbReference type="EMBL" id="DXFZ01000074">
    <property type="protein sequence ID" value="HIW96052.1"/>
    <property type="molecule type" value="Genomic_DNA"/>
</dbReference>
<dbReference type="AlphaFoldDB" id="A0A9D1S0I9"/>
<dbReference type="PANTHER" id="PTHR11236:SF18">
    <property type="entry name" value="AMINODEOXYCHORISMATE SYNTHASE"/>
    <property type="match status" value="1"/>
</dbReference>
<dbReference type="GO" id="GO:0000162">
    <property type="term" value="P:L-tryptophan biosynthetic process"/>
    <property type="evidence" value="ECO:0007669"/>
    <property type="project" value="TreeGrafter"/>
</dbReference>
<dbReference type="SUPFAM" id="SSF56322">
    <property type="entry name" value="ADC synthase"/>
    <property type="match status" value="1"/>
</dbReference>
<dbReference type="PANTHER" id="PTHR11236">
    <property type="entry name" value="AMINOBENZOATE/ANTHRANILATE SYNTHASE"/>
    <property type="match status" value="1"/>
</dbReference>
<dbReference type="InterPro" id="IPR019999">
    <property type="entry name" value="Anth_synth_I-like"/>
</dbReference>
<dbReference type="InterPro" id="IPR005801">
    <property type="entry name" value="ADC_synthase"/>
</dbReference>
<accession>A0A9D1S0I9</accession>
<feature type="domain" description="Chorismate-utilising enzyme C-terminal" evidence="1">
    <location>
        <begin position="211"/>
        <end position="496"/>
    </location>
</feature>
<reference evidence="2" key="2">
    <citation type="submission" date="2021-04" db="EMBL/GenBank/DDBJ databases">
        <authorList>
            <person name="Gilroy R."/>
        </authorList>
    </citation>
    <scope>NUCLEOTIDE SEQUENCE</scope>
    <source>
        <strain evidence="2">4376</strain>
    </source>
</reference>
<dbReference type="GO" id="GO:0008153">
    <property type="term" value="P:4-aminobenzoate biosynthetic process"/>
    <property type="evidence" value="ECO:0007669"/>
    <property type="project" value="TreeGrafter"/>
</dbReference>
<reference evidence="2" key="1">
    <citation type="journal article" date="2021" name="PeerJ">
        <title>Extensive microbial diversity within the chicken gut microbiome revealed by metagenomics and culture.</title>
        <authorList>
            <person name="Gilroy R."/>
            <person name="Ravi A."/>
            <person name="Getino M."/>
            <person name="Pursley I."/>
            <person name="Horton D.L."/>
            <person name="Alikhan N.F."/>
            <person name="Baker D."/>
            <person name="Gharbi K."/>
            <person name="Hall N."/>
            <person name="Watson M."/>
            <person name="Adriaenssens E.M."/>
            <person name="Foster-Nyarko E."/>
            <person name="Jarju S."/>
            <person name="Secka A."/>
            <person name="Antonio M."/>
            <person name="Oren A."/>
            <person name="Chaudhuri R.R."/>
            <person name="La Ragione R."/>
            <person name="Hildebrand F."/>
            <person name="Pallen M.J."/>
        </authorList>
    </citation>
    <scope>NUCLEOTIDE SEQUENCE</scope>
    <source>
        <strain evidence="2">4376</strain>
    </source>
</reference>
<evidence type="ECO:0000259" key="1">
    <source>
        <dbReference type="Pfam" id="PF00425"/>
    </source>
</evidence>
<organism evidence="2 3">
    <name type="scientific">Candidatus Corynebacterium gallistercoris</name>
    <dbReference type="NCBI Taxonomy" id="2838530"/>
    <lineage>
        <taxon>Bacteria</taxon>
        <taxon>Bacillati</taxon>
        <taxon>Actinomycetota</taxon>
        <taxon>Actinomycetes</taxon>
        <taxon>Mycobacteriales</taxon>
        <taxon>Corynebacteriaceae</taxon>
        <taxon>Corynebacterium</taxon>
    </lineage>
</organism>
<dbReference type="GO" id="GO:0005737">
    <property type="term" value="C:cytoplasm"/>
    <property type="evidence" value="ECO:0007669"/>
    <property type="project" value="TreeGrafter"/>
</dbReference>
<gene>
    <name evidence="2" type="ORF">H9867_06185</name>
</gene>
<protein>
    <submittedName>
        <fullName evidence="2">Anthranilate synthase component I family protein</fullName>
    </submittedName>
</protein>